<dbReference type="HOGENOM" id="CLU_2852673_0_0_1"/>
<organism evidence="1 2">
    <name type="scientific">Amborella trichopoda</name>
    <dbReference type="NCBI Taxonomy" id="13333"/>
    <lineage>
        <taxon>Eukaryota</taxon>
        <taxon>Viridiplantae</taxon>
        <taxon>Streptophyta</taxon>
        <taxon>Embryophyta</taxon>
        <taxon>Tracheophyta</taxon>
        <taxon>Spermatophyta</taxon>
        <taxon>Magnoliopsida</taxon>
        <taxon>Amborellales</taxon>
        <taxon>Amborellaceae</taxon>
        <taxon>Amborella</taxon>
    </lineage>
</organism>
<evidence type="ECO:0000313" key="2">
    <source>
        <dbReference type="Proteomes" id="UP000017836"/>
    </source>
</evidence>
<keyword evidence="2" id="KW-1185">Reference proteome</keyword>
<dbReference type="Gramene" id="ERM99268">
    <property type="protein sequence ID" value="ERM99268"/>
    <property type="gene ID" value="AMTR_s00092p00153420"/>
</dbReference>
<dbReference type="AlphaFoldDB" id="W1NVC4"/>
<dbReference type="Proteomes" id="UP000017836">
    <property type="component" value="Unassembled WGS sequence"/>
</dbReference>
<protein>
    <submittedName>
        <fullName evidence="1">Uncharacterized protein</fullName>
    </submittedName>
</protein>
<evidence type="ECO:0000313" key="1">
    <source>
        <dbReference type="EMBL" id="ERM99268.1"/>
    </source>
</evidence>
<dbReference type="EMBL" id="KI395040">
    <property type="protein sequence ID" value="ERM99268.1"/>
    <property type="molecule type" value="Genomic_DNA"/>
</dbReference>
<name>W1NVC4_AMBTC</name>
<reference evidence="2" key="1">
    <citation type="journal article" date="2013" name="Science">
        <title>The Amborella genome and the evolution of flowering plants.</title>
        <authorList>
            <consortium name="Amborella Genome Project"/>
        </authorList>
    </citation>
    <scope>NUCLEOTIDE SEQUENCE [LARGE SCALE GENOMIC DNA]</scope>
</reference>
<gene>
    <name evidence="1" type="ORF">AMTR_s00092p00153420</name>
</gene>
<accession>W1NVC4</accession>
<proteinExistence type="predicted"/>
<sequence>MLTWAKRCIRTNAHVGQSRCHLWKVANEKPAGGTLKYSKEVGSARQPLSLSNDITISIANKREIL</sequence>